<dbReference type="InterPro" id="IPR017825">
    <property type="entry name" value="Lycopene_cyclase_dom"/>
</dbReference>
<comment type="subcellular location">
    <subcellularLocation>
        <location evidence="1">Membrane</location>
        <topology evidence="1">Multi-pass membrane protein</topology>
    </subcellularLocation>
</comment>
<keyword evidence="6 8" id="KW-0472">Membrane</keyword>
<evidence type="ECO:0000313" key="10">
    <source>
        <dbReference type="Proteomes" id="UP000629365"/>
    </source>
</evidence>
<keyword evidence="7" id="KW-0413">Isomerase</keyword>
<comment type="pathway">
    <text evidence="2">Carotenoid biosynthesis.</text>
</comment>
<keyword evidence="3 8" id="KW-0812">Transmembrane</keyword>
<reference evidence="10" key="1">
    <citation type="journal article" date="2019" name="Int. J. Syst. Evol. Microbiol.">
        <title>The Global Catalogue of Microorganisms (GCM) 10K type strain sequencing project: providing services to taxonomists for standard genome sequencing and annotation.</title>
        <authorList>
            <consortium name="The Broad Institute Genomics Platform"/>
            <consortium name="The Broad Institute Genome Sequencing Center for Infectious Disease"/>
            <person name="Wu L."/>
            <person name="Ma J."/>
        </authorList>
    </citation>
    <scope>NUCLEOTIDE SEQUENCE [LARGE SCALE GENOMIC DNA]</scope>
    <source>
        <strain evidence="10">CCM 7640</strain>
    </source>
</reference>
<dbReference type="NCBIfam" id="TIGR03462">
    <property type="entry name" value="CarR_dom_SF"/>
    <property type="match status" value="1"/>
</dbReference>
<name>A0ABQ1RGZ6_9MICO</name>
<evidence type="ECO:0000256" key="3">
    <source>
        <dbReference type="ARBA" id="ARBA00022692"/>
    </source>
</evidence>
<evidence type="ECO:0000256" key="5">
    <source>
        <dbReference type="ARBA" id="ARBA00022989"/>
    </source>
</evidence>
<protein>
    <submittedName>
        <fullName evidence="9">Lycopene cyclase</fullName>
    </submittedName>
</protein>
<evidence type="ECO:0000256" key="6">
    <source>
        <dbReference type="ARBA" id="ARBA00023136"/>
    </source>
</evidence>
<sequence length="113" mass="12762">MNLVYAAALLVSLACLILLDVRFRLVFARRPLISAAVLLIGVGFFIVWDAVGISLGVFRHVDSRWATGIVLAPEFPLEELIFLVFLGYLTLILLNGWRHLRHRRHGPAKRSSR</sequence>
<dbReference type="EMBL" id="BMCM01000001">
    <property type="protein sequence ID" value="GGD66676.1"/>
    <property type="molecule type" value="Genomic_DNA"/>
</dbReference>
<feature type="transmembrane region" description="Helical" evidence="8">
    <location>
        <begin position="80"/>
        <end position="100"/>
    </location>
</feature>
<evidence type="ECO:0000256" key="1">
    <source>
        <dbReference type="ARBA" id="ARBA00004141"/>
    </source>
</evidence>
<dbReference type="RefSeq" id="WP_188435213.1">
    <property type="nucleotide sequence ID" value="NZ_BMCM01000001.1"/>
</dbReference>
<organism evidence="9 10">
    <name type="scientific">Microbacterium murale</name>
    <dbReference type="NCBI Taxonomy" id="1081040"/>
    <lineage>
        <taxon>Bacteria</taxon>
        <taxon>Bacillati</taxon>
        <taxon>Actinomycetota</taxon>
        <taxon>Actinomycetes</taxon>
        <taxon>Micrococcales</taxon>
        <taxon>Microbacteriaceae</taxon>
        <taxon>Microbacterium</taxon>
    </lineage>
</organism>
<evidence type="ECO:0000256" key="2">
    <source>
        <dbReference type="ARBA" id="ARBA00004829"/>
    </source>
</evidence>
<evidence type="ECO:0000313" key="9">
    <source>
        <dbReference type="EMBL" id="GGD66676.1"/>
    </source>
</evidence>
<keyword evidence="5 8" id="KW-1133">Transmembrane helix</keyword>
<evidence type="ECO:0000256" key="8">
    <source>
        <dbReference type="SAM" id="Phobius"/>
    </source>
</evidence>
<evidence type="ECO:0000256" key="7">
    <source>
        <dbReference type="ARBA" id="ARBA00023235"/>
    </source>
</evidence>
<gene>
    <name evidence="9" type="ORF">GCM10007269_07380</name>
</gene>
<keyword evidence="10" id="KW-1185">Reference proteome</keyword>
<keyword evidence="4" id="KW-0125">Carotenoid biosynthesis</keyword>
<feature type="transmembrane region" description="Helical" evidence="8">
    <location>
        <begin position="35"/>
        <end position="60"/>
    </location>
</feature>
<evidence type="ECO:0000256" key="4">
    <source>
        <dbReference type="ARBA" id="ARBA00022746"/>
    </source>
</evidence>
<proteinExistence type="predicted"/>
<accession>A0ABQ1RGZ6</accession>
<dbReference type="Proteomes" id="UP000629365">
    <property type="component" value="Unassembled WGS sequence"/>
</dbReference>
<feature type="transmembrane region" description="Helical" evidence="8">
    <location>
        <begin position="6"/>
        <end position="23"/>
    </location>
</feature>
<comment type="caution">
    <text evidence="9">The sequence shown here is derived from an EMBL/GenBank/DDBJ whole genome shotgun (WGS) entry which is preliminary data.</text>
</comment>